<name>A0A314ZCA5_PRUYE</name>
<dbReference type="SUPFAM" id="SSF54211">
    <property type="entry name" value="Ribosomal protein S5 domain 2-like"/>
    <property type="match status" value="1"/>
</dbReference>
<dbReference type="InterPro" id="IPR001404">
    <property type="entry name" value="Hsp90_fam"/>
</dbReference>
<dbReference type="Gene3D" id="3.30.230.80">
    <property type="match status" value="2"/>
</dbReference>
<dbReference type="OrthoDB" id="5426351at2759"/>
<dbReference type="GO" id="GO:0016887">
    <property type="term" value="F:ATP hydrolysis activity"/>
    <property type="evidence" value="ECO:0007669"/>
    <property type="project" value="InterPro"/>
</dbReference>
<keyword evidence="5" id="KW-1185">Reference proteome</keyword>
<comment type="similarity">
    <text evidence="1">Belongs to the heat shock protein 90 family.</text>
</comment>
<dbReference type="InterPro" id="IPR020568">
    <property type="entry name" value="Ribosomal_Su5_D2-typ_SF"/>
</dbReference>
<keyword evidence="4" id="KW-0346">Stress response</keyword>
<comment type="caution">
    <text evidence="4">The sequence shown here is derived from an EMBL/GenBank/DDBJ whole genome shotgun (WGS) entry which is preliminary data.</text>
</comment>
<dbReference type="STRING" id="2094558.A0A314ZCA5"/>
<evidence type="ECO:0000313" key="5">
    <source>
        <dbReference type="Proteomes" id="UP000250321"/>
    </source>
</evidence>
<dbReference type="AlphaFoldDB" id="A0A314ZCA5"/>
<evidence type="ECO:0000256" key="3">
    <source>
        <dbReference type="SAM" id="SignalP"/>
    </source>
</evidence>
<evidence type="ECO:0000313" key="4">
    <source>
        <dbReference type="EMBL" id="PQQ16370.1"/>
    </source>
</evidence>
<feature type="chain" id="PRO_5016293582" evidence="3">
    <location>
        <begin position="24"/>
        <end position="151"/>
    </location>
</feature>
<proteinExistence type="inferred from homology"/>
<sequence length="151" mass="17473">MHGKQNQGLLRGGLHFLLCQTLSLYMASFEGISRIGYLHMQNPKEVEKDEYHEFYKKTFSELLDPVAYTHFTTEGLVDSNDIPLNVSQEGIQESRIVRIMRKRLIQKTFDMIQEIFESENKRVVAAIKLVFSSLIPLERLKIVITLEKGIT</sequence>
<dbReference type="PANTHER" id="PTHR11528">
    <property type="entry name" value="HEAT SHOCK PROTEIN 90 FAMILY MEMBER"/>
    <property type="match status" value="1"/>
</dbReference>
<protein>
    <submittedName>
        <fullName evidence="4">Heat shock protein 83-like isoform X2</fullName>
    </submittedName>
</protein>
<dbReference type="GO" id="GO:0051082">
    <property type="term" value="F:unfolded protein binding"/>
    <property type="evidence" value="ECO:0007669"/>
    <property type="project" value="InterPro"/>
</dbReference>
<dbReference type="EMBL" id="PJQY01000197">
    <property type="protein sequence ID" value="PQQ16370.1"/>
    <property type="molecule type" value="Genomic_DNA"/>
</dbReference>
<gene>
    <name evidence="4" type="ORF">Pyn_23397</name>
</gene>
<feature type="signal peptide" evidence="3">
    <location>
        <begin position="1"/>
        <end position="23"/>
    </location>
</feature>
<evidence type="ECO:0000256" key="1">
    <source>
        <dbReference type="ARBA" id="ARBA00008239"/>
    </source>
</evidence>
<evidence type="ECO:0000256" key="2">
    <source>
        <dbReference type="ARBA" id="ARBA00023186"/>
    </source>
</evidence>
<reference evidence="4 5" key="1">
    <citation type="submission" date="2018-02" db="EMBL/GenBank/DDBJ databases">
        <title>Draft genome of wild Prunus yedoensis var. nudiflora.</title>
        <authorList>
            <person name="Baek S."/>
            <person name="Kim J.-H."/>
            <person name="Choi K."/>
            <person name="Kim G.-B."/>
            <person name="Cho A."/>
            <person name="Jang H."/>
            <person name="Shin C.-H."/>
            <person name="Yu H.-J."/>
            <person name="Mun J.-H."/>
        </authorList>
    </citation>
    <scope>NUCLEOTIDE SEQUENCE [LARGE SCALE GENOMIC DNA]</scope>
    <source>
        <strain evidence="5">cv. Jeju island</strain>
        <tissue evidence="4">Leaf</tissue>
    </source>
</reference>
<keyword evidence="3" id="KW-0732">Signal</keyword>
<dbReference type="Pfam" id="PF00183">
    <property type="entry name" value="HSP90"/>
    <property type="match status" value="1"/>
</dbReference>
<accession>A0A314ZCA5</accession>
<dbReference type="Proteomes" id="UP000250321">
    <property type="component" value="Unassembled WGS sequence"/>
</dbReference>
<dbReference type="GO" id="GO:0140662">
    <property type="term" value="F:ATP-dependent protein folding chaperone"/>
    <property type="evidence" value="ECO:0007669"/>
    <property type="project" value="InterPro"/>
</dbReference>
<dbReference type="GO" id="GO:0005524">
    <property type="term" value="F:ATP binding"/>
    <property type="evidence" value="ECO:0007669"/>
    <property type="project" value="InterPro"/>
</dbReference>
<organism evidence="4 5">
    <name type="scientific">Prunus yedoensis var. nudiflora</name>
    <dbReference type="NCBI Taxonomy" id="2094558"/>
    <lineage>
        <taxon>Eukaryota</taxon>
        <taxon>Viridiplantae</taxon>
        <taxon>Streptophyta</taxon>
        <taxon>Embryophyta</taxon>
        <taxon>Tracheophyta</taxon>
        <taxon>Spermatophyta</taxon>
        <taxon>Magnoliopsida</taxon>
        <taxon>eudicotyledons</taxon>
        <taxon>Gunneridae</taxon>
        <taxon>Pentapetalae</taxon>
        <taxon>rosids</taxon>
        <taxon>fabids</taxon>
        <taxon>Rosales</taxon>
        <taxon>Rosaceae</taxon>
        <taxon>Amygdaloideae</taxon>
        <taxon>Amygdaleae</taxon>
        <taxon>Prunus</taxon>
    </lineage>
</organism>
<keyword evidence="2" id="KW-0143">Chaperone</keyword>